<dbReference type="InterPro" id="IPR010644">
    <property type="entry name" value="ChdC/CLD"/>
</dbReference>
<keyword evidence="4" id="KW-1133">Transmembrane helix</keyword>
<gene>
    <name evidence="5" type="primary">cld</name>
    <name evidence="5" type="ORF">NITFAB_2070</name>
</gene>
<dbReference type="Pfam" id="PF06778">
    <property type="entry name" value="Chlor_dismutase"/>
    <property type="match status" value="1"/>
</dbReference>
<evidence type="ECO:0000256" key="2">
    <source>
        <dbReference type="ARBA" id="ARBA00022723"/>
    </source>
</evidence>
<proteinExistence type="predicted"/>
<organism evidence="5">
    <name type="scientific">Candidatus Nitrotoga fabula</name>
    <dbReference type="NCBI Taxonomy" id="2182327"/>
    <lineage>
        <taxon>Bacteria</taxon>
        <taxon>Pseudomonadati</taxon>
        <taxon>Pseudomonadota</taxon>
        <taxon>Betaproteobacteria</taxon>
        <taxon>Nitrosomonadales</taxon>
        <taxon>Gallionellaceae</taxon>
        <taxon>Candidatus Nitrotoga</taxon>
    </lineage>
</organism>
<dbReference type="PANTHER" id="PTHR36843:SF1">
    <property type="entry name" value="COPROHEME DECARBOXYLASE"/>
    <property type="match status" value="1"/>
</dbReference>
<keyword evidence="2" id="KW-0479">Metal-binding</keyword>
<keyword evidence="1" id="KW-0349">Heme</keyword>
<sequence length="280" mass="31639">MNQFLAGGILRNLLAGMVAVVMAVVMVPVTAQDQKAEALKMDRSKILSQPGVFGVFTTYKWLPEWYELPLSERMDYVSRVMELIKKHEDSVLVDVYLTAGLGGRSDFFFRIHSLELAKVQTFLREFRQTAIGKHVEVLDTLIGVTKPLNYITKERLPELYAGLASATYTGDVPRYAIVIPVKKSAEWWNLSFDQRLVEMKAHTLSTLGYMGSIKRKLYHSTGLDDADFITYFETSDLIAFNNLLTSLASIPENRYHVRWGDPITLGTILGPEKVVRVLAE</sequence>
<name>A0A2X0QY26_9PROT</name>
<dbReference type="Gene3D" id="3.30.70.3420">
    <property type="match status" value="1"/>
</dbReference>
<evidence type="ECO:0000256" key="1">
    <source>
        <dbReference type="ARBA" id="ARBA00022617"/>
    </source>
</evidence>
<dbReference type="AlphaFoldDB" id="A0A2X0QY26"/>
<dbReference type="PANTHER" id="PTHR36843">
    <property type="entry name" value="HEME-DEPENDENT PEROXIDASE YWFI-RELATED"/>
    <property type="match status" value="1"/>
</dbReference>
<dbReference type="GO" id="GO:0020037">
    <property type="term" value="F:heme binding"/>
    <property type="evidence" value="ECO:0007669"/>
    <property type="project" value="InterPro"/>
</dbReference>
<dbReference type="EMBL" id="LS423452">
    <property type="protein sequence ID" value="SPS06477.1"/>
    <property type="molecule type" value="Genomic_DNA"/>
</dbReference>
<dbReference type="InterPro" id="IPR011008">
    <property type="entry name" value="Dimeric_a/b-barrel"/>
</dbReference>
<accession>A0A2X0QY26</accession>
<feature type="transmembrane region" description="Helical" evidence="4">
    <location>
        <begin position="12"/>
        <end position="31"/>
    </location>
</feature>
<dbReference type="GO" id="GO:0046872">
    <property type="term" value="F:metal ion binding"/>
    <property type="evidence" value="ECO:0007669"/>
    <property type="project" value="UniProtKB-KW"/>
</dbReference>
<evidence type="ECO:0000313" key="5">
    <source>
        <dbReference type="EMBL" id="SPS06477.1"/>
    </source>
</evidence>
<keyword evidence="5" id="KW-0560">Oxidoreductase</keyword>
<dbReference type="GO" id="GO:0050587">
    <property type="term" value="F:chlorite O2-lyase activity"/>
    <property type="evidence" value="ECO:0007669"/>
    <property type="project" value="UniProtKB-EC"/>
</dbReference>
<keyword evidence="4" id="KW-0472">Membrane</keyword>
<keyword evidence="3" id="KW-0408">Iron</keyword>
<dbReference type="EC" id="1.13.11.49" evidence="5"/>
<protein>
    <submittedName>
        <fullName evidence="5">Chlorite dismutase</fullName>
        <ecNumber evidence="5">1.13.11.49</ecNumber>
    </submittedName>
</protein>
<reference evidence="5" key="1">
    <citation type="submission" date="2018-05" db="EMBL/GenBank/DDBJ databases">
        <authorList>
            <person name="Lanie J.A."/>
            <person name="Ng W.-L."/>
            <person name="Kazmierczak K.M."/>
            <person name="Andrzejewski T.M."/>
            <person name="Davidsen T.M."/>
            <person name="Wayne K.J."/>
            <person name="Tettelin H."/>
            <person name="Glass J.I."/>
            <person name="Rusch D."/>
            <person name="Podicherti R."/>
            <person name="Tsui H.-C.T."/>
            <person name="Winkler M.E."/>
        </authorList>
    </citation>
    <scope>NUCLEOTIDE SEQUENCE</scope>
    <source>
        <strain evidence="5">KNB</strain>
    </source>
</reference>
<evidence type="ECO:0000256" key="4">
    <source>
        <dbReference type="SAM" id="Phobius"/>
    </source>
</evidence>
<dbReference type="SUPFAM" id="SSF54909">
    <property type="entry name" value="Dimeric alpha+beta barrel"/>
    <property type="match status" value="1"/>
</dbReference>
<evidence type="ECO:0000256" key="3">
    <source>
        <dbReference type="ARBA" id="ARBA00023004"/>
    </source>
</evidence>
<keyword evidence="4" id="KW-0812">Transmembrane</keyword>